<dbReference type="InterPro" id="IPR046938">
    <property type="entry name" value="DNA_clamp_sf"/>
</dbReference>
<keyword evidence="2" id="KW-0227">DNA damage</keyword>
<dbReference type="GO" id="GO:0000076">
    <property type="term" value="P:DNA replication checkpoint signaling"/>
    <property type="evidence" value="ECO:0007669"/>
    <property type="project" value="TreeGrafter"/>
</dbReference>
<dbReference type="Proteomes" id="UP000799640">
    <property type="component" value="Unassembled WGS sequence"/>
</dbReference>
<evidence type="ECO:0000256" key="3">
    <source>
        <dbReference type="SAM" id="MobiDB-lite"/>
    </source>
</evidence>
<name>A0A6G1HRX7_9PEZI</name>
<protein>
    <recommendedName>
        <fullName evidence="2">DNA repair protein rad9</fullName>
    </recommendedName>
</protein>
<proteinExistence type="inferred from homology"/>
<feature type="region of interest" description="Disordered" evidence="3">
    <location>
        <begin position="383"/>
        <end position="414"/>
    </location>
</feature>
<dbReference type="OrthoDB" id="60092at2759"/>
<dbReference type="PANTHER" id="PTHR15237:SF0">
    <property type="entry name" value="CELL CYCLE CHECKPOINT CONTROL PROTEIN"/>
    <property type="match status" value="1"/>
</dbReference>
<feature type="compositionally biased region" description="Basic and acidic residues" evidence="3">
    <location>
        <begin position="390"/>
        <end position="400"/>
    </location>
</feature>
<evidence type="ECO:0000256" key="2">
    <source>
        <dbReference type="PIRNR" id="PIRNR009303"/>
    </source>
</evidence>
<comment type="function">
    <text evidence="2">Acts in DNA repair and mutagenesis. Involved in promoting resistance to ionizing radiation and UV light, as well as regulating cell cycle progression after irradiation.</text>
</comment>
<dbReference type="AlphaFoldDB" id="A0A6G1HRX7"/>
<sequence length="429" mass="47597">MVKLTFTLTPDASARLHDALSCLGKFGDSVSFEARKDQLVLSTLNSSKSAYASFKLELGFFSAFDFASDVGQDGRFTCSIMVKALLSVFKSRAAEARGKNAGIEKCEVAVQETPEEAECRFIVKMICEHGVTKTYKLTYEPVAVVHALFDRNLATNRWVIQSSFLKEFADYFSPKAEQLDIYAEDGKATFISFTEKVMKSKSVLKHPLKTAVSVNLSDFDHFSAQEQLHIVISVKDFRSAVMHADTMNASVSAFYSSPGRPLQLAYEKDSLQCQMTLMTAGDYIGPTESDVPSAASTRPQTRGQSFSASDSRSERQNDMPPPRPSNQAIRKGLRGLGRNESSGQAASTRRVSQESDSLFVPLEESDRRWDPPDYEKVETLGWDATADNENEPHPTFRDSRIPSATDLNSNEMLEGLPPTQRISQIKGIW</sequence>
<dbReference type="InterPro" id="IPR026584">
    <property type="entry name" value="Rad9"/>
</dbReference>
<keyword evidence="5" id="KW-1185">Reference proteome</keyword>
<dbReference type="Pfam" id="PF04139">
    <property type="entry name" value="Rad9"/>
    <property type="match status" value="1"/>
</dbReference>
<gene>
    <name evidence="4" type="ORF">EJ06DRAFT_111805</name>
</gene>
<dbReference type="EMBL" id="ML996700">
    <property type="protein sequence ID" value="KAF2398495.1"/>
    <property type="molecule type" value="Genomic_DNA"/>
</dbReference>
<dbReference type="PIRSF" id="PIRSF009303">
    <property type="entry name" value="Cell_cycle_RAD9"/>
    <property type="match status" value="1"/>
</dbReference>
<evidence type="ECO:0000256" key="1">
    <source>
        <dbReference type="ARBA" id="ARBA00008494"/>
    </source>
</evidence>
<dbReference type="Gene3D" id="3.70.10.10">
    <property type="match status" value="1"/>
</dbReference>
<dbReference type="GO" id="GO:0031573">
    <property type="term" value="P:mitotic intra-S DNA damage checkpoint signaling"/>
    <property type="evidence" value="ECO:0007669"/>
    <property type="project" value="TreeGrafter"/>
</dbReference>
<evidence type="ECO:0000313" key="4">
    <source>
        <dbReference type="EMBL" id="KAF2398495.1"/>
    </source>
</evidence>
<dbReference type="GO" id="GO:0006281">
    <property type="term" value="P:DNA repair"/>
    <property type="evidence" value="ECO:0007669"/>
    <property type="project" value="UniProtKB-UniRule"/>
</dbReference>
<dbReference type="GO" id="GO:0071479">
    <property type="term" value="P:cellular response to ionizing radiation"/>
    <property type="evidence" value="ECO:0007669"/>
    <property type="project" value="TreeGrafter"/>
</dbReference>
<dbReference type="InterPro" id="IPR007268">
    <property type="entry name" value="Rad9/Ddc1"/>
</dbReference>
<comment type="similarity">
    <text evidence="1 2">Belongs to the rad9 family.</text>
</comment>
<reference evidence="4" key="1">
    <citation type="journal article" date="2020" name="Stud. Mycol.">
        <title>101 Dothideomycetes genomes: a test case for predicting lifestyles and emergence of pathogens.</title>
        <authorList>
            <person name="Haridas S."/>
            <person name="Albert R."/>
            <person name="Binder M."/>
            <person name="Bloem J."/>
            <person name="Labutti K."/>
            <person name="Salamov A."/>
            <person name="Andreopoulos B."/>
            <person name="Baker S."/>
            <person name="Barry K."/>
            <person name="Bills G."/>
            <person name="Bluhm B."/>
            <person name="Cannon C."/>
            <person name="Castanera R."/>
            <person name="Culley D."/>
            <person name="Daum C."/>
            <person name="Ezra D."/>
            <person name="Gonzalez J."/>
            <person name="Henrissat B."/>
            <person name="Kuo A."/>
            <person name="Liang C."/>
            <person name="Lipzen A."/>
            <person name="Lutzoni F."/>
            <person name="Magnuson J."/>
            <person name="Mondo S."/>
            <person name="Nolan M."/>
            <person name="Ohm R."/>
            <person name="Pangilinan J."/>
            <person name="Park H.-J."/>
            <person name="Ramirez L."/>
            <person name="Alfaro M."/>
            <person name="Sun H."/>
            <person name="Tritt A."/>
            <person name="Yoshinaga Y."/>
            <person name="Zwiers L.-H."/>
            <person name="Turgeon B."/>
            <person name="Goodwin S."/>
            <person name="Spatafora J."/>
            <person name="Crous P."/>
            <person name="Grigoriev I."/>
        </authorList>
    </citation>
    <scope>NUCLEOTIDE SEQUENCE</scope>
    <source>
        <strain evidence="4">CBS 262.69</strain>
    </source>
</reference>
<accession>A0A6G1HRX7</accession>
<dbReference type="PANTHER" id="PTHR15237">
    <property type="entry name" value="DNA REPAIR PROTEIN RAD9"/>
    <property type="match status" value="1"/>
</dbReference>
<dbReference type="SUPFAM" id="SSF55979">
    <property type="entry name" value="DNA clamp"/>
    <property type="match status" value="1"/>
</dbReference>
<feature type="compositionally biased region" description="Polar residues" evidence="3">
    <location>
        <begin position="339"/>
        <end position="356"/>
    </location>
</feature>
<feature type="region of interest" description="Disordered" evidence="3">
    <location>
        <begin position="284"/>
        <end position="359"/>
    </location>
</feature>
<organism evidence="4 5">
    <name type="scientific">Trichodelitschia bisporula</name>
    <dbReference type="NCBI Taxonomy" id="703511"/>
    <lineage>
        <taxon>Eukaryota</taxon>
        <taxon>Fungi</taxon>
        <taxon>Dikarya</taxon>
        <taxon>Ascomycota</taxon>
        <taxon>Pezizomycotina</taxon>
        <taxon>Dothideomycetes</taxon>
        <taxon>Dothideomycetes incertae sedis</taxon>
        <taxon>Phaeotrichales</taxon>
        <taxon>Phaeotrichaceae</taxon>
        <taxon>Trichodelitschia</taxon>
    </lineage>
</organism>
<dbReference type="GO" id="GO:0030896">
    <property type="term" value="C:checkpoint clamp complex"/>
    <property type="evidence" value="ECO:0007669"/>
    <property type="project" value="UniProtKB-UniRule"/>
</dbReference>
<feature type="compositionally biased region" description="Polar residues" evidence="3">
    <location>
        <begin position="294"/>
        <end position="310"/>
    </location>
</feature>
<evidence type="ECO:0000313" key="5">
    <source>
        <dbReference type="Proteomes" id="UP000799640"/>
    </source>
</evidence>